<accession>A0A7M7MI92</accession>
<sequence length="416" mass="45945">MEYGCGVRNRYELFADEDGGDPLELIQREEERRRLSQLERSKNKAAEGAKQATSVSKAPLTNHNRINAKENSNKSNQQTEAQRPRDHRTQQDSNRKPRDSNDGNRNYSGDDRRQRKISQDGNQDSKRVGGRDDKGLRPSRGPRKEPSDRDPKDTKDRPPRTDRDRNHQNSQTTTGAGAMAANNKTELGNQASQGNNFASNPKATGENQTSADGATPIDQDQIDRAATDTKEEETPAEGEVEPETPEKTLDQWKKELEARKSKTTYNAAIRKPNEGESSDPKWAKMKMIKKKKDSDSPAPIISHKEHHPVTEDMLDEEDRKLKRLEETVSKQFHYLDSRGNTGSTAGGRSNRGGRGGSFGGRGGGRGGRTGPGDRSAGGGDSRGSRGHAHNGHNAQQPQSRPTPRVEDLNDFPSLAA</sequence>
<protein>
    <submittedName>
        <fullName evidence="2">Uncharacterized protein</fullName>
    </submittedName>
</protein>
<dbReference type="InParanoid" id="A0A7M7MI92"/>
<feature type="compositionally biased region" description="Basic and acidic residues" evidence="1">
    <location>
        <begin position="82"/>
        <end position="113"/>
    </location>
</feature>
<feature type="compositionally biased region" description="Acidic residues" evidence="1">
    <location>
        <begin position="234"/>
        <end position="243"/>
    </location>
</feature>
<evidence type="ECO:0000313" key="3">
    <source>
        <dbReference type="Proteomes" id="UP000594260"/>
    </source>
</evidence>
<keyword evidence="3" id="KW-1185">Reference proteome</keyword>
<dbReference type="OMA" id="HNWGTIK"/>
<feature type="region of interest" description="Disordered" evidence="1">
    <location>
        <begin position="330"/>
        <end position="416"/>
    </location>
</feature>
<evidence type="ECO:0000256" key="1">
    <source>
        <dbReference type="SAM" id="MobiDB-lite"/>
    </source>
</evidence>
<feature type="compositionally biased region" description="Basic and acidic residues" evidence="1">
    <location>
        <begin position="271"/>
        <end position="282"/>
    </location>
</feature>
<dbReference type="OrthoDB" id="10492109at2759"/>
<dbReference type="GO" id="GO:0005634">
    <property type="term" value="C:nucleus"/>
    <property type="evidence" value="ECO:0007669"/>
    <property type="project" value="TreeGrafter"/>
</dbReference>
<feature type="compositionally biased region" description="Basic and acidic residues" evidence="1">
    <location>
        <begin position="221"/>
        <end position="233"/>
    </location>
</feature>
<dbReference type="KEGG" id="vde:111252438"/>
<dbReference type="GeneID" id="111252438"/>
<feature type="compositionally biased region" description="Polar residues" evidence="1">
    <location>
        <begin position="392"/>
        <end position="401"/>
    </location>
</feature>
<feature type="compositionally biased region" description="Polar residues" evidence="1">
    <location>
        <begin position="51"/>
        <end position="66"/>
    </location>
</feature>
<proteinExistence type="predicted"/>
<feature type="region of interest" description="Disordered" evidence="1">
    <location>
        <begin position="29"/>
        <end position="318"/>
    </location>
</feature>
<dbReference type="InterPro" id="IPR039764">
    <property type="entry name" value="HABP4/SERBP1-like"/>
</dbReference>
<feature type="compositionally biased region" description="Basic and acidic residues" evidence="1">
    <location>
        <begin position="123"/>
        <end position="167"/>
    </location>
</feature>
<feature type="compositionally biased region" description="Polar residues" evidence="1">
    <location>
        <begin position="186"/>
        <end position="212"/>
    </location>
</feature>
<dbReference type="PANTHER" id="PTHR12299">
    <property type="entry name" value="HYALURONIC ACID-BINDING PROTEIN 4"/>
    <property type="match status" value="1"/>
</dbReference>
<feature type="compositionally biased region" description="Gly residues" evidence="1">
    <location>
        <begin position="349"/>
        <end position="381"/>
    </location>
</feature>
<dbReference type="GO" id="GO:0005737">
    <property type="term" value="C:cytoplasm"/>
    <property type="evidence" value="ECO:0007669"/>
    <property type="project" value="TreeGrafter"/>
</dbReference>
<feature type="compositionally biased region" description="Basic and acidic residues" evidence="1">
    <location>
        <begin position="244"/>
        <end position="260"/>
    </location>
</feature>
<feature type="compositionally biased region" description="Low complexity" evidence="1">
    <location>
        <begin position="172"/>
        <end position="185"/>
    </location>
</feature>
<reference evidence="2" key="1">
    <citation type="submission" date="2021-01" db="UniProtKB">
        <authorList>
            <consortium name="EnsemblMetazoa"/>
        </authorList>
    </citation>
    <scope>IDENTIFICATION</scope>
</reference>
<dbReference type="PANTHER" id="PTHR12299:SF17">
    <property type="entry name" value="AT19571P-RELATED"/>
    <property type="match status" value="1"/>
</dbReference>
<dbReference type="AlphaFoldDB" id="A0A7M7MI92"/>
<feature type="compositionally biased region" description="Basic and acidic residues" evidence="1">
    <location>
        <begin position="29"/>
        <end position="47"/>
    </location>
</feature>
<dbReference type="Proteomes" id="UP000594260">
    <property type="component" value="Unplaced"/>
</dbReference>
<organism evidence="2 3">
    <name type="scientific">Varroa destructor</name>
    <name type="common">Honeybee mite</name>
    <dbReference type="NCBI Taxonomy" id="109461"/>
    <lineage>
        <taxon>Eukaryota</taxon>
        <taxon>Metazoa</taxon>
        <taxon>Ecdysozoa</taxon>
        <taxon>Arthropoda</taxon>
        <taxon>Chelicerata</taxon>
        <taxon>Arachnida</taxon>
        <taxon>Acari</taxon>
        <taxon>Parasitiformes</taxon>
        <taxon>Mesostigmata</taxon>
        <taxon>Gamasina</taxon>
        <taxon>Dermanyssoidea</taxon>
        <taxon>Varroidae</taxon>
        <taxon>Varroa</taxon>
    </lineage>
</organism>
<dbReference type="RefSeq" id="XP_022666057.1">
    <property type="nucleotide sequence ID" value="XM_022810322.1"/>
</dbReference>
<evidence type="ECO:0000313" key="2">
    <source>
        <dbReference type="EnsemblMetazoa" id="XP_022666057"/>
    </source>
</evidence>
<dbReference type="GO" id="GO:0003723">
    <property type="term" value="F:RNA binding"/>
    <property type="evidence" value="ECO:0007669"/>
    <property type="project" value="InterPro"/>
</dbReference>
<dbReference type="EnsemblMetazoa" id="XM_022810322">
    <property type="protein sequence ID" value="XP_022666057"/>
    <property type="gene ID" value="LOC111252438"/>
</dbReference>
<name>A0A7M7MI92_VARDE</name>